<dbReference type="InterPro" id="IPR052155">
    <property type="entry name" value="Biofilm_reg_signaling"/>
</dbReference>
<dbReference type="InterPro" id="IPR035965">
    <property type="entry name" value="PAS-like_dom_sf"/>
</dbReference>
<sequence length="121" mass="13943">MFDAKALRPANLLKHWQQLRTLEQALNQAAIIAITDHRGTITYANDAFVKISGYRRDELVGSNHRLVKSGYHDPAFYRQMWRTISSGKVWRDEVCNRTKNGELYWVDTTIVPLLGKNGKPE</sequence>
<dbReference type="EMBL" id="AFCE01000241">
    <property type="protein sequence ID" value="EGL81367.1"/>
    <property type="molecule type" value="Genomic_DNA"/>
</dbReference>
<evidence type="ECO:0000259" key="1">
    <source>
        <dbReference type="PROSITE" id="PS50112"/>
    </source>
</evidence>
<dbReference type="Proteomes" id="UP000010716">
    <property type="component" value="Unassembled WGS sequence"/>
</dbReference>
<evidence type="ECO:0000313" key="2">
    <source>
        <dbReference type="EMBL" id="EGL81367.1"/>
    </source>
</evidence>
<dbReference type="AlphaFoldDB" id="F5LBB7"/>
<comment type="caution">
    <text evidence="2">The sequence shown here is derived from an EMBL/GenBank/DDBJ whole genome shotgun (WGS) entry which is preliminary data.</text>
</comment>
<evidence type="ECO:0000313" key="3">
    <source>
        <dbReference type="Proteomes" id="UP000010716"/>
    </source>
</evidence>
<protein>
    <submittedName>
        <fullName evidence="2">PAS sensor protein</fullName>
    </submittedName>
</protein>
<accession>F5LBB7</accession>
<dbReference type="CDD" id="cd00130">
    <property type="entry name" value="PAS"/>
    <property type="match status" value="1"/>
</dbReference>
<dbReference type="Pfam" id="PF13426">
    <property type="entry name" value="PAS_9"/>
    <property type="match status" value="1"/>
</dbReference>
<proteinExistence type="predicted"/>
<feature type="domain" description="PAS" evidence="1">
    <location>
        <begin position="18"/>
        <end position="63"/>
    </location>
</feature>
<dbReference type="SMART" id="SM00091">
    <property type="entry name" value="PAS"/>
    <property type="match status" value="1"/>
</dbReference>
<dbReference type="eggNOG" id="COG2202">
    <property type="taxonomic scope" value="Bacteria"/>
</dbReference>
<dbReference type="NCBIfam" id="TIGR00229">
    <property type="entry name" value="sensory_box"/>
    <property type="match status" value="1"/>
</dbReference>
<dbReference type="InterPro" id="IPR000014">
    <property type="entry name" value="PAS"/>
</dbReference>
<dbReference type="OrthoDB" id="9759607at2"/>
<organism evidence="2 3">
    <name type="scientific">Caldalkalibacillus thermarum (strain TA2.A1)</name>
    <dbReference type="NCBI Taxonomy" id="986075"/>
    <lineage>
        <taxon>Bacteria</taxon>
        <taxon>Bacillati</taxon>
        <taxon>Bacillota</taxon>
        <taxon>Bacilli</taxon>
        <taxon>Bacillales</taxon>
        <taxon>Bacillaceae</taxon>
        <taxon>Caldalkalibacillus</taxon>
    </lineage>
</organism>
<gene>
    <name evidence="2" type="ORF">CathTA2_0006</name>
</gene>
<dbReference type="PROSITE" id="PS50112">
    <property type="entry name" value="PAS"/>
    <property type="match status" value="1"/>
</dbReference>
<dbReference type="SUPFAM" id="SSF55785">
    <property type="entry name" value="PYP-like sensor domain (PAS domain)"/>
    <property type="match status" value="1"/>
</dbReference>
<dbReference type="RefSeq" id="WP_007506653.1">
    <property type="nucleotide sequence ID" value="NZ_AFCE01000241.1"/>
</dbReference>
<name>F5LBB7_CALTT</name>
<dbReference type="Gene3D" id="3.30.450.20">
    <property type="entry name" value="PAS domain"/>
    <property type="match status" value="1"/>
</dbReference>
<reference evidence="2 3" key="1">
    <citation type="journal article" date="2011" name="J. Bacteriol.">
        <title>Draft genome sequence of the thermoalkaliphilic Caldalkalibacillus thermarum strain TA2.A1.</title>
        <authorList>
            <person name="Kalamorz F."/>
            <person name="Keis S."/>
            <person name="McMillan D.G."/>
            <person name="Olsson K."/>
            <person name="Stanton J.A."/>
            <person name="Stockwell P."/>
            <person name="Black M.A."/>
            <person name="Klingeman D.M."/>
            <person name="Land M.L."/>
            <person name="Han C.S."/>
            <person name="Martin S.L."/>
            <person name="Becher S.A."/>
            <person name="Peddie C.J."/>
            <person name="Morgan H.W."/>
            <person name="Matthies D."/>
            <person name="Preiss L."/>
            <person name="Meier T."/>
            <person name="Brown S.D."/>
            <person name="Cook G.M."/>
        </authorList>
    </citation>
    <scope>NUCLEOTIDE SEQUENCE [LARGE SCALE GENOMIC DNA]</scope>
    <source>
        <strain evidence="2 3">TA2.A1</strain>
    </source>
</reference>
<dbReference type="PANTHER" id="PTHR44757:SF2">
    <property type="entry name" value="BIOFILM ARCHITECTURE MAINTENANCE PROTEIN MBAA"/>
    <property type="match status" value="1"/>
</dbReference>
<feature type="non-terminal residue" evidence="2">
    <location>
        <position position="121"/>
    </location>
</feature>
<dbReference type="PANTHER" id="PTHR44757">
    <property type="entry name" value="DIGUANYLATE CYCLASE DGCP"/>
    <property type="match status" value="1"/>
</dbReference>